<dbReference type="RefSeq" id="WP_058733864.1">
    <property type="nucleotide sequence ID" value="NZ_LDTD01000086.1"/>
</dbReference>
<gene>
    <name evidence="1" type="ORF">NS319_12310</name>
</gene>
<organism evidence="1 2">
    <name type="scientific">Sphingomonas sanguinis</name>
    <dbReference type="NCBI Taxonomy" id="33051"/>
    <lineage>
        <taxon>Bacteria</taxon>
        <taxon>Pseudomonadati</taxon>
        <taxon>Pseudomonadota</taxon>
        <taxon>Alphaproteobacteria</taxon>
        <taxon>Sphingomonadales</taxon>
        <taxon>Sphingomonadaceae</taxon>
        <taxon>Sphingomonas</taxon>
    </lineage>
</organism>
<dbReference type="InterPro" id="IPR036514">
    <property type="entry name" value="SGNH_hydro_sf"/>
</dbReference>
<dbReference type="SUPFAM" id="SSF52266">
    <property type="entry name" value="SGNH hydrolase"/>
    <property type="match status" value="1"/>
</dbReference>
<dbReference type="PATRIC" id="fig|33051.3.peg.3699"/>
<comment type="caution">
    <text evidence="1">The sequence shown here is derived from an EMBL/GenBank/DDBJ whole genome shotgun (WGS) entry which is preliminary data.</text>
</comment>
<sequence>MTVAAKPATISYIEDGVSVSFAVPFRFKAAQDLVVERLIDGKVVPLLFGIDYRVNGGATDAGGSLIRSVASSGAILRITRNTVRTQAMVYSTGDRFPAASHESALDRQMLIAQEQDAATADIQARALLVPAGQTIDDVPVTPNSVLTFDGQGAPKTLPIGSFPAGPTGRTGGNVMSVGLFVDLANTPIPAGAGMIRTSGYSTAGQGGAFYVVDDDQVSPVASATRAHSREGVWYRLSEPIAAADQVGAAIDAVTDDTASLTALDARGSGVLPEGTSKVAWGTRFRSAFRGISRKAKLLKGGAILTTMLAHAAGLHATMADIGWEGNLAVAQQALTSGSIRVAIVGDSIAQGRAQVTSLDASMVRVAEAIQRQCGRSNVIFANFSIAGRGAGELNSDAYTGKNTGTTDPANFNEAEIANLGYPNYVVWPGGTTVGQTWKAHIKAWAPQLLIIAVGINDNNDPRGFAGSLSSFLRNYLATWDVIPSVVLCTPYAPSYRRAFWDATQNNIAANAAAVRSLARELGHSLVDVRRVAEAMRTGADSSQPQHRRVALSGYPTGWVLTGGTAPINNSGSVTFGAAGSIRRNDDPRQVSRDGLEQFDVTVPAGQSYGIEVRIEPTPIGNTARRMLMQIDSDFAPGLSRMILYFVQSDGSVLAKDSGNFVTPANYRFVGSYRWIGGEHIGFCNGSQRIGVRGKGTFDYDWLYEGHFGQRAGAGVVVNSAVAELGYERSVGMAVLDDYDMFGEIDDFGLNEYSLGGNRADNPADGGNHPTIWGHYNVYLNAFRWLIEWHGSAASLPSQPGYKNLEIDDAHVFGAYDYFQCFANGFPISGATLATGVSSSHLANAPAFNDTQYVVPINGEARITATATTIAFTLVRKNLFDNSVNDLVATINVSVPFTGAYYAQLRGSGTQVGGTVRYNLFAKAEAVA</sequence>
<accession>A0A147HVB3</accession>
<evidence type="ECO:0000313" key="2">
    <source>
        <dbReference type="Proteomes" id="UP000072867"/>
    </source>
</evidence>
<dbReference type="AlphaFoldDB" id="A0A147HVB3"/>
<dbReference type="EMBL" id="LDTD01000086">
    <property type="protein sequence ID" value="KTT68813.1"/>
    <property type="molecule type" value="Genomic_DNA"/>
</dbReference>
<reference evidence="1 2" key="1">
    <citation type="journal article" date="2016" name="Front. Microbiol.">
        <title>Genomic Resource of Rice Seed Associated Bacteria.</title>
        <authorList>
            <person name="Midha S."/>
            <person name="Bansal K."/>
            <person name="Sharma S."/>
            <person name="Kumar N."/>
            <person name="Patil P.P."/>
            <person name="Chaudhry V."/>
            <person name="Patil P.B."/>
        </authorList>
    </citation>
    <scope>NUCLEOTIDE SEQUENCE [LARGE SCALE GENOMIC DNA]</scope>
    <source>
        <strain evidence="1 2">NS319</strain>
    </source>
</reference>
<dbReference type="GO" id="GO:0016788">
    <property type="term" value="F:hydrolase activity, acting on ester bonds"/>
    <property type="evidence" value="ECO:0007669"/>
    <property type="project" value="UniProtKB-ARBA"/>
</dbReference>
<evidence type="ECO:0000313" key="1">
    <source>
        <dbReference type="EMBL" id="KTT68813.1"/>
    </source>
</evidence>
<name>A0A147HVB3_9SPHN</name>
<dbReference type="Proteomes" id="UP000072867">
    <property type="component" value="Unassembled WGS sequence"/>
</dbReference>
<protein>
    <submittedName>
        <fullName evidence="1">Uncharacterized protein</fullName>
    </submittedName>
</protein>
<proteinExistence type="predicted"/>
<dbReference type="Gene3D" id="3.40.50.1110">
    <property type="entry name" value="SGNH hydrolase"/>
    <property type="match status" value="1"/>
</dbReference>